<sequence>MSCTGRHVSLGPSPFSLPTPFHFPPYTTTTTTTTTTEPRSSHARSDAPGKLVSHTAIQTATQSNSQPFS</sequence>
<feature type="compositionally biased region" description="Polar residues" evidence="1">
    <location>
        <begin position="55"/>
        <end position="69"/>
    </location>
</feature>
<feature type="compositionally biased region" description="Low complexity" evidence="1">
    <location>
        <begin position="27"/>
        <end position="36"/>
    </location>
</feature>
<feature type="region of interest" description="Disordered" evidence="1">
    <location>
        <begin position="1"/>
        <end position="69"/>
    </location>
</feature>
<dbReference type="EMBL" id="VSRR010111365">
    <property type="protein sequence ID" value="MPC97757.1"/>
    <property type="molecule type" value="Genomic_DNA"/>
</dbReference>
<evidence type="ECO:0000313" key="3">
    <source>
        <dbReference type="Proteomes" id="UP000324222"/>
    </source>
</evidence>
<dbReference type="Proteomes" id="UP000324222">
    <property type="component" value="Unassembled WGS sequence"/>
</dbReference>
<proteinExistence type="predicted"/>
<name>A0A5B7JX77_PORTR</name>
<reference evidence="2 3" key="1">
    <citation type="submission" date="2019-05" db="EMBL/GenBank/DDBJ databases">
        <title>Another draft genome of Portunus trituberculatus and its Hox gene families provides insights of decapod evolution.</title>
        <authorList>
            <person name="Jeong J.-H."/>
            <person name="Song I."/>
            <person name="Kim S."/>
            <person name="Choi T."/>
            <person name="Kim D."/>
            <person name="Ryu S."/>
            <person name="Kim W."/>
        </authorList>
    </citation>
    <scope>NUCLEOTIDE SEQUENCE [LARGE SCALE GENOMIC DNA]</scope>
    <source>
        <tissue evidence="2">Muscle</tissue>
    </source>
</reference>
<gene>
    <name evidence="2" type="ORF">E2C01_093086</name>
</gene>
<organism evidence="2 3">
    <name type="scientific">Portunus trituberculatus</name>
    <name type="common">Swimming crab</name>
    <name type="synonym">Neptunus trituberculatus</name>
    <dbReference type="NCBI Taxonomy" id="210409"/>
    <lineage>
        <taxon>Eukaryota</taxon>
        <taxon>Metazoa</taxon>
        <taxon>Ecdysozoa</taxon>
        <taxon>Arthropoda</taxon>
        <taxon>Crustacea</taxon>
        <taxon>Multicrustacea</taxon>
        <taxon>Malacostraca</taxon>
        <taxon>Eumalacostraca</taxon>
        <taxon>Eucarida</taxon>
        <taxon>Decapoda</taxon>
        <taxon>Pleocyemata</taxon>
        <taxon>Brachyura</taxon>
        <taxon>Eubrachyura</taxon>
        <taxon>Portunoidea</taxon>
        <taxon>Portunidae</taxon>
        <taxon>Portuninae</taxon>
        <taxon>Portunus</taxon>
    </lineage>
</organism>
<accession>A0A5B7JX77</accession>
<comment type="caution">
    <text evidence="2">The sequence shown here is derived from an EMBL/GenBank/DDBJ whole genome shotgun (WGS) entry which is preliminary data.</text>
</comment>
<protein>
    <submittedName>
        <fullName evidence="2">Uncharacterized protein</fullName>
    </submittedName>
</protein>
<evidence type="ECO:0000256" key="1">
    <source>
        <dbReference type="SAM" id="MobiDB-lite"/>
    </source>
</evidence>
<keyword evidence="3" id="KW-1185">Reference proteome</keyword>
<evidence type="ECO:0000313" key="2">
    <source>
        <dbReference type="EMBL" id="MPC97757.1"/>
    </source>
</evidence>
<dbReference type="AlphaFoldDB" id="A0A5B7JX77"/>